<reference evidence="2" key="2">
    <citation type="submission" date="2020-01" db="EMBL/GenBank/DDBJ databases">
        <authorList>
            <person name="Hilgarth M."/>
            <person name="Vogel R.F."/>
        </authorList>
    </citation>
    <scope>NUCLEOTIDE SEQUENCE</scope>
    <source>
        <strain evidence="2">TMW21897</strain>
    </source>
</reference>
<protein>
    <submittedName>
        <fullName evidence="2">VOC family protein</fullName>
    </submittedName>
</protein>
<evidence type="ECO:0000313" key="5">
    <source>
        <dbReference type="Proteomes" id="UP001522462"/>
    </source>
</evidence>
<dbReference type="Gene3D" id="3.10.180.10">
    <property type="entry name" value="2,3-Dihydroxybiphenyl 1,2-Dioxygenase, domain 1"/>
    <property type="match status" value="1"/>
</dbReference>
<dbReference type="PANTHER" id="PTHR35006:SF2">
    <property type="entry name" value="GLYOXALASE FAMILY PROTEIN (AFU_ORTHOLOGUE AFUA_5G14830)"/>
    <property type="match status" value="1"/>
</dbReference>
<dbReference type="InterPro" id="IPR037523">
    <property type="entry name" value="VOC_core"/>
</dbReference>
<dbReference type="RefSeq" id="WP_109833855.1">
    <property type="nucleotide sequence ID" value="NZ_CP017195.1"/>
</dbReference>
<dbReference type="Proteomes" id="UP001522462">
    <property type="component" value="Unassembled WGS sequence"/>
</dbReference>
<evidence type="ECO:0000259" key="1">
    <source>
        <dbReference type="PROSITE" id="PS51819"/>
    </source>
</evidence>
<dbReference type="SUPFAM" id="SSF54593">
    <property type="entry name" value="Glyoxalase/Bleomycin resistance protein/Dihydroxybiphenyl dioxygenase"/>
    <property type="match status" value="1"/>
</dbReference>
<dbReference type="Proteomes" id="UP000516280">
    <property type="component" value="Chromosome"/>
</dbReference>
<keyword evidence="5" id="KW-1185">Reference proteome</keyword>
<feature type="domain" description="VOC" evidence="1">
    <location>
        <begin position="1"/>
        <end position="112"/>
    </location>
</feature>
<accession>A0A7L4WDK6</accession>
<reference evidence="3 4" key="1">
    <citation type="submission" date="2016-09" db="EMBL/GenBank/DDBJ databases">
        <title>Lactic acid bacteria from MAP meat Genome sequencing and assembly.</title>
        <authorList>
            <person name="Behr J."/>
            <person name="Hilgarth M."/>
            <person name="Vogel R.F."/>
        </authorList>
    </citation>
    <scope>NUCLEOTIDE SEQUENCE [LARGE SCALE GENOMIC DNA]</scope>
    <source>
        <strain evidence="3 4">TMW21615</strain>
    </source>
</reference>
<gene>
    <name evidence="3" type="ORF">BHS01_00745</name>
    <name evidence="2" type="ORF">GYN19_05570</name>
</gene>
<dbReference type="InterPro" id="IPR029068">
    <property type="entry name" value="Glyas_Bleomycin-R_OHBP_Dase"/>
</dbReference>
<name>A0A7L4WDK6_9LACT</name>
<evidence type="ECO:0000313" key="4">
    <source>
        <dbReference type="Proteomes" id="UP000516280"/>
    </source>
</evidence>
<dbReference type="PROSITE" id="PS51819">
    <property type="entry name" value="VOC"/>
    <property type="match status" value="1"/>
</dbReference>
<evidence type="ECO:0000313" key="3">
    <source>
        <dbReference type="EMBL" id="QDJ27192.1"/>
    </source>
</evidence>
<dbReference type="EMBL" id="CP017195">
    <property type="protein sequence ID" value="QDJ27192.1"/>
    <property type="molecule type" value="Genomic_DNA"/>
</dbReference>
<evidence type="ECO:0000313" key="2">
    <source>
        <dbReference type="EMBL" id="MCJ1977419.1"/>
    </source>
</evidence>
<dbReference type="EMBL" id="JAAEDA010000006">
    <property type="protein sequence ID" value="MCJ1977419.1"/>
    <property type="molecule type" value="Genomic_DNA"/>
</dbReference>
<dbReference type="AlphaFoldDB" id="A0A7L4WDK6"/>
<proteinExistence type="predicted"/>
<dbReference type="KEGG" id="lpaa:BHS01_00745"/>
<reference evidence="2 5" key="3">
    <citation type="journal article" date="2022" name="Microbiol. Res.">
        <title>Comparative genome analysis, predicted lifestyle and antimicrobial strategies of Lactococcus carnosus and Lactococcus paracarnosus isolated from meat.</title>
        <authorList>
            <person name="Werum V."/>
            <person name="Ehrmann M."/>
            <person name="Vogel R."/>
            <person name="Hilgarth M."/>
        </authorList>
    </citation>
    <scope>NUCLEOTIDE SEQUENCE [LARGE SCALE GENOMIC DNA]</scope>
    <source>
        <strain evidence="2 5">TMW21897</strain>
    </source>
</reference>
<sequence>MLDHIDIKVRHLAQSKVFYRTLLAVLGIAASYEDASSIIFSDSKDYIWIGEGIPKRVHFAFSAKDMHEVNRFYQTGLACGGKSAGEPSYQGDDYYSCYILDLDNYLIEAVFRKVN</sequence>
<dbReference type="PANTHER" id="PTHR35006">
    <property type="entry name" value="GLYOXALASE FAMILY PROTEIN (AFU_ORTHOLOGUE AFUA_5G14830)"/>
    <property type="match status" value="1"/>
</dbReference>
<organism evidence="3 4">
    <name type="scientific">Pseudolactococcus paracarnosus</name>
    <dbReference type="NCBI Taxonomy" id="2749962"/>
    <lineage>
        <taxon>Bacteria</taxon>
        <taxon>Bacillati</taxon>
        <taxon>Bacillota</taxon>
        <taxon>Bacilli</taxon>
        <taxon>Lactobacillales</taxon>
        <taxon>Streptococcaceae</taxon>
        <taxon>Pseudolactococcus</taxon>
    </lineage>
</organism>